<dbReference type="PROSITE" id="PS51257">
    <property type="entry name" value="PROKAR_LIPOPROTEIN"/>
    <property type="match status" value="1"/>
</dbReference>
<dbReference type="PANTHER" id="PTHR32347">
    <property type="entry name" value="EFFLUX SYSTEM COMPONENT YKNX-RELATED"/>
    <property type="match status" value="1"/>
</dbReference>
<feature type="domain" description="YbhG-like alpha-helical hairpin" evidence="4">
    <location>
        <begin position="66"/>
        <end position="194"/>
    </location>
</feature>
<feature type="signal peptide" evidence="3">
    <location>
        <begin position="1"/>
        <end position="24"/>
    </location>
</feature>
<comment type="subcellular location">
    <subcellularLocation>
        <location evidence="1">Cell envelope</location>
    </subcellularLocation>
</comment>
<dbReference type="Gene3D" id="2.40.50.100">
    <property type="match status" value="1"/>
</dbReference>
<reference evidence="5 6" key="1">
    <citation type="submission" date="2022-02" db="EMBL/GenBank/DDBJ databases">
        <title>The genome sequence of Shewanella sp. 3B26.</title>
        <authorList>
            <person name="Du J."/>
        </authorList>
    </citation>
    <scope>NUCLEOTIDE SEQUENCE [LARGE SCALE GENOMIC DNA]</scope>
    <source>
        <strain evidence="5 6">3B26</strain>
    </source>
</reference>
<comment type="caution">
    <text evidence="5">The sequence shown here is derived from an EMBL/GenBank/DDBJ whole genome shotgun (WGS) entry which is preliminary data.</text>
</comment>
<gene>
    <name evidence="5" type="ORF">MJ923_12185</name>
</gene>
<dbReference type="Gene3D" id="1.10.287.470">
    <property type="entry name" value="Helix hairpin bin"/>
    <property type="match status" value="2"/>
</dbReference>
<evidence type="ECO:0000256" key="3">
    <source>
        <dbReference type="SAM" id="SignalP"/>
    </source>
</evidence>
<evidence type="ECO:0000256" key="2">
    <source>
        <dbReference type="ARBA" id="ARBA00023054"/>
    </source>
</evidence>
<accession>A0AAJ1BHX0</accession>
<feature type="chain" id="PRO_5042488349" evidence="3">
    <location>
        <begin position="25"/>
        <end position="326"/>
    </location>
</feature>
<dbReference type="PANTHER" id="PTHR32347:SF29">
    <property type="entry name" value="UPF0194 MEMBRANE PROTEIN YBHG"/>
    <property type="match status" value="1"/>
</dbReference>
<dbReference type="InterPro" id="IPR059052">
    <property type="entry name" value="HH_YbhG-like"/>
</dbReference>
<evidence type="ECO:0000313" key="6">
    <source>
        <dbReference type="Proteomes" id="UP001297581"/>
    </source>
</evidence>
<evidence type="ECO:0000313" key="5">
    <source>
        <dbReference type="EMBL" id="MCH4295059.1"/>
    </source>
</evidence>
<keyword evidence="6" id="KW-1185">Reference proteome</keyword>
<dbReference type="SUPFAM" id="SSF111369">
    <property type="entry name" value="HlyD-like secretion proteins"/>
    <property type="match status" value="2"/>
</dbReference>
<dbReference type="AlphaFoldDB" id="A0AAJ1BHX0"/>
<evidence type="ECO:0000259" key="4">
    <source>
        <dbReference type="Pfam" id="PF25881"/>
    </source>
</evidence>
<dbReference type="Pfam" id="PF25881">
    <property type="entry name" value="HH_YBHG"/>
    <property type="match status" value="1"/>
</dbReference>
<dbReference type="RefSeq" id="WP_240591334.1">
    <property type="nucleotide sequence ID" value="NZ_JAKUDL010000004.1"/>
</dbReference>
<keyword evidence="2" id="KW-0175">Coiled coil</keyword>
<name>A0AAJ1BHX0_9GAMM</name>
<evidence type="ECO:0000256" key="1">
    <source>
        <dbReference type="ARBA" id="ARBA00004196"/>
    </source>
</evidence>
<dbReference type="EMBL" id="JAKUDL010000004">
    <property type="protein sequence ID" value="MCH4295059.1"/>
    <property type="molecule type" value="Genomic_DNA"/>
</dbReference>
<dbReference type="GO" id="GO:0030313">
    <property type="term" value="C:cell envelope"/>
    <property type="evidence" value="ECO:0007669"/>
    <property type="project" value="UniProtKB-SubCell"/>
</dbReference>
<proteinExistence type="predicted"/>
<dbReference type="Proteomes" id="UP001297581">
    <property type="component" value="Unassembled WGS sequence"/>
</dbReference>
<keyword evidence="3" id="KW-0732">Signal</keyword>
<sequence length="326" mass="34905">MKSPLFSALALLMLFGLGGCNDNADVIYGTVERDRLTLTAPASELIANIHVKEGDEVKAGTLLLELDSRGAEAQVALAKANLAGADARLSELTKGARDEELAQAKASVDGANASVTEAEAQFQRTRKLVREKVLTQADMDKAIAARDRALAEQKRASEVLKELIAGTRSEQLLQAEATVEAARAQLALAEKQLGDLKLYAARDAVVELLPWREGDRVTQGSQLVGLLALDKPYVRAYLPAPALSDLLPGAEVGVRVDNPGDANSGMVIEAKVRRIRAEPAFTPFYALNERDRARLMYLTDIDLPQGSSLATGLAVEVVIGGSRNHD</sequence>
<protein>
    <submittedName>
        <fullName evidence="5">HlyD family efflux transporter periplasmic adaptor subunit</fullName>
    </submittedName>
</protein>
<dbReference type="InterPro" id="IPR050465">
    <property type="entry name" value="UPF0194_transport"/>
</dbReference>
<organism evidence="5 6">
    <name type="scientific">Shewanella zhuhaiensis</name>
    <dbReference type="NCBI Taxonomy" id="2919576"/>
    <lineage>
        <taxon>Bacteria</taxon>
        <taxon>Pseudomonadati</taxon>
        <taxon>Pseudomonadota</taxon>
        <taxon>Gammaproteobacteria</taxon>
        <taxon>Alteromonadales</taxon>
        <taxon>Shewanellaceae</taxon>
        <taxon>Shewanella</taxon>
    </lineage>
</organism>